<organism evidence="10 11">
    <name type="scientific">Megalops atlanticus</name>
    <name type="common">Tarpon</name>
    <name type="synonym">Clupea gigantea</name>
    <dbReference type="NCBI Taxonomy" id="7932"/>
    <lineage>
        <taxon>Eukaryota</taxon>
        <taxon>Metazoa</taxon>
        <taxon>Chordata</taxon>
        <taxon>Craniata</taxon>
        <taxon>Vertebrata</taxon>
        <taxon>Euteleostomi</taxon>
        <taxon>Actinopterygii</taxon>
        <taxon>Neopterygii</taxon>
        <taxon>Teleostei</taxon>
        <taxon>Elopiformes</taxon>
        <taxon>Megalopidae</taxon>
        <taxon>Megalops</taxon>
    </lineage>
</organism>
<dbReference type="GO" id="GO:0009312">
    <property type="term" value="P:oligosaccharide biosynthetic process"/>
    <property type="evidence" value="ECO:0007669"/>
    <property type="project" value="TreeGrafter"/>
</dbReference>
<name>A0A9D3QET3_MEGAT</name>
<dbReference type="SMART" id="SM00679">
    <property type="entry name" value="CTNS"/>
    <property type="match status" value="2"/>
</dbReference>
<dbReference type="FunFam" id="1.20.1280.290:FF:000006">
    <property type="entry name" value="mannose-P-dolichol utilization defect 1 protein"/>
    <property type="match status" value="1"/>
</dbReference>
<keyword evidence="6 8" id="KW-0472">Membrane</keyword>
<keyword evidence="11" id="KW-1185">Reference proteome</keyword>
<accession>A0A9D3QET3</accession>
<dbReference type="PANTHER" id="PTHR12226:SF2">
    <property type="entry name" value="MANNOSE-P-DOLICHOL UTILIZATION DEFECT 1 PROTEIN"/>
    <property type="match status" value="1"/>
</dbReference>
<feature type="transmembrane region" description="Helical" evidence="9">
    <location>
        <begin position="69"/>
        <end position="92"/>
    </location>
</feature>
<gene>
    <name evidence="10" type="ORF">MATL_G00050240</name>
</gene>
<keyword evidence="2" id="KW-0813">Transport</keyword>
<feature type="transmembrane region" description="Helical" evidence="9">
    <location>
        <begin position="38"/>
        <end position="57"/>
    </location>
</feature>
<feature type="transmembrane region" description="Helical" evidence="9">
    <location>
        <begin position="98"/>
        <end position="118"/>
    </location>
</feature>
<reference evidence="10" key="1">
    <citation type="submission" date="2021-01" db="EMBL/GenBank/DDBJ databases">
        <authorList>
            <person name="Zahm M."/>
            <person name="Roques C."/>
            <person name="Cabau C."/>
            <person name="Klopp C."/>
            <person name="Donnadieu C."/>
            <person name="Jouanno E."/>
            <person name="Lampietro C."/>
            <person name="Louis A."/>
            <person name="Herpin A."/>
            <person name="Echchiki A."/>
            <person name="Berthelot C."/>
            <person name="Parey E."/>
            <person name="Roest-Crollius H."/>
            <person name="Braasch I."/>
            <person name="Postlethwait J."/>
            <person name="Bobe J."/>
            <person name="Montfort J."/>
            <person name="Bouchez O."/>
            <person name="Begum T."/>
            <person name="Mejri S."/>
            <person name="Adams A."/>
            <person name="Chen W.-J."/>
            <person name="Guiguen Y."/>
        </authorList>
    </citation>
    <scope>NUCLEOTIDE SEQUENCE</scope>
    <source>
        <strain evidence="10">YG-15Mar2019-1</strain>
        <tissue evidence="10">Brain</tissue>
    </source>
</reference>
<keyword evidence="4" id="KW-0677">Repeat</keyword>
<evidence type="ECO:0000256" key="8">
    <source>
        <dbReference type="PIRNR" id="PIRNR023381"/>
    </source>
</evidence>
<protein>
    <recommendedName>
        <fullName evidence="8">Mannose-P-dolichol utilization defect 1 protein homolog</fullName>
    </recommendedName>
</protein>
<dbReference type="InterPro" id="IPR006603">
    <property type="entry name" value="PQ-loop_rpt"/>
</dbReference>
<evidence type="ECO:0000256" key="2">
    <source>
        <dbReference type="ARBA" id="ARBA00022448"/>
    </source>
</evidence>
<keyword evidence="5 8" id="KW-1133">Transmembrane helix</keyword>
<feature type="transmembrane region" description="Helical" evidence="9">
    <location>
        <begin position="125"/>
        <end position="143"/>
    </location>
</feature>
<dbReference type="EMBL" id="JAFDVH010000003">
    <property type="protein sequence ID" value="KAG7484533.1"/>
    <property type="molecule type" value="Genomic_DNA"/>
</dbReference>
<dbReference type="Pfam" id="PF04193">
    <property type="entry name" value="PQ-loop"/>
    <property type="match status" value="2"/>
</dbReference>
<evidence type="ECO:0000313" key="10">
    <source>
        <dbReference type="EMBL" id="KAG7484533.1"/>
    </source>
</evidence>
<dbReference type="AlphaFoldDB" id="A0A9D3QET3"/>
<comment type="similarity">
    <text evidence="7 8">Belongs to the MPDU1 (TC 2.A.43.3) family.</text>
</comment>
<dbReference type="Proteomes" id="UP001046870">
    <property type="component" value="Chromosome 3"/>
</dbReference>
<keyword evidence="3 8" id="KW-0812">Transmembrane</keyword>
<dbReference type="PANTHER" id="PTHR12226">
    <property type="entry name" value="MANNOSE-P-DOLICHOL UTILIZATION DEFECT 1 LEC35 -RELATED"/>
    <property type="match status" value="1"/>
</dbReference>
<evidence type="ECO:0000313" key="11">
    <source>
        <dbReference type="Proteomes" id="UP001046870"/>
    </source>
</evidence>
<dbReference type="GO" id="GO:0016020">
    <property type="term" value="C:membrane"/>
    <property type="evidence" value="ECO:0007669"/>
    <property type="project" value="UniProtKB-SubCell"/>
</dbReference>
<evidence type="ECO:0000256" key="9">
    <source>
        <dbReference type="SAM" id="Phobius"/>
    </source>
</evidence>
<dbReference type="InterPro" id="IPR016817">
    <property type="entry name" value="MannP-dilichol_defect-1"/>
</dbReference>
<feature type="transmembrane region" description="Helical" evidence="9">
    <location>
        <begin position="210"/>
        <end position="233"/>
    </location>
</feature>
<dbReference type="PIRSF" id="PIRSF023381">
    <property type="entry name" value="MannP-dilichol_defect-1p"/>
    <property type="match status" value="1"/>
</dbReference>
<proteinExistence type="inferred from homology"/>
<comment type="caution">
    <text evidence="10">The sequence shown here is derived from an EMBL/GenBank/DDBJ whole genome shotgun (WGS) entry which is preliminary data.</text>
</comment>
<dbReference type="Gene3D" id="1.20.1280.290">
    <property type="match status" value="1"/>
</dbReference>
<evidence type="ECO:0000256" key="1">
    <source>
        <dbReference type="ARBA" id="ARBA00004141"/>
    </source>
</evidence>
<comment type="subcellular location">
    <subcellularLocation>
        <location evidence="1 8">Membrane</location>
        <topology evidence="1 8">Multi-pass membrane protein</topology>
    </subcellularLocation>
</comment>
<sequence>MDEMDPLKEFLLKYFMPEKCYDELFLNFNFLHVPCLKIVLSKTLGIWIMLGTVLVKLPQIYKLMRAKRAEGLSFISILFELFAITGSMVFCIAHNFPIGAWGETLFIVIQTLIIGFLIQHFGGNTARGLGFLAVYCSLVSLLISPLTPMSIVLMIHASNMPATIMGQLIQAGTNYHNGHTGQLSAISVFLLLAGSLARVFSSVLDTGDSLMTLTCITASCCNGIIAGQVLCYWNRGPTAKEKKE</sequence>
<evidence type="ECO:0000256" key="5">
    <source>
        <dbReference type="ARBA" id="ARBA00022989"/>
    </source>
</evidence>
<evidence type="ECO:0000256" key="7">
    <source>
        <dbReference type="ARBA" id="ARBA00038475"/>
    </source>
</evidence>
<evidence type="ECO:0000256" key="4">
    <source>
        <dbReference type="ARBA" id="ARBA00022737"/>
    </source>
</evidence>
<evidence type="ECO:0000256" key="3">
    <source>
        <dbReference type="ARBA" id="ARBA00022692"/>
    </source>
</evidence>
<evidence type="ECO:0000256" key="6">
    <source>
        <dbReference type="ARBA" id="ARBA00023136"/>
    </source>
</evidence>
<dbReference type="OrthoDB" id="271506at2759"/>